<evidence type="ECO:0000313" key="2">
    <source>
        <dbReference type="Proteomes" id="UP000010367"/>
    </source>
</evidence>
<reference evidence="1 2" key="1">
    <citation type="submission" date="2012-06" db="EMBL/GenBank/DDBJ databases">
        <title>Finished chromosome of genome of Oscillatoria acuminata PCC 6304.</title>
        <authorList>
            <consortium name="US DOE Joint Genome Institute"/>
            <person name="Gugger M."/>
            <person name="Coursin T."/>
            <person name="Rippka R."/>
            <person name="Tandeau De Marsac N."/>
            <person name="Huntemann M."/>
            <person name="Wei C.-L."/>
            <person name="Han J."/>
            <person name="Detter J.C."/>
            <person name="Han C."/>
            <person name="Tapia R."/>
            <person name="Davenport K."/>
            <person name="Daligault H."/>
            <person name="Erkkila T."/>
            <person name="Gu W."/>
            <person name="Munk A.C.C."/>
            <person name="Teshima H."/>
            <person name="Xu Y."/>
            <person name="Chain P."/>
            <person name="Chen A."/>
            <person name="Krypides N."/>
            <person name="Mavromatis K."/>
            <person name="Markowitz V."/>
            <person name="Szeto E."/>
            <person name="Ivanova N."/>
            <person name="Mikhailova N."/>
            <person name="Ovchinnikova G."/>
            <person name="Pagani I."/>
            <person name="Pati A."/>
            <person name="Goodwin L."/>
            <person name="Peters L."/>
            <person name="Pitluck S."/>
            <person name="Woyke T."/>
            <person name="Kerfeld C."/>
        </authorList>
    </citation>
    <scope>NUCLEOTIDE SEQUENCE [LARGE SCALE GENOMIC DNA]</scope>
    <source>
        <strain evidence="1 2">PCC 6304</strain>
    </source>
</reference>
<organism evidence="1 2">
    <name type="scientific">Oscillatoria acuminata PCC 6304</name>
    <dbReference type="NCBI Taxonomy" id="56110"/>
    <lineage>
        <taxon>Bacteria</taxon>
        <taxon>Bacillati</taxon>
        <taxon>Cyanobacteriota</taxon>
        <taxon>Cyanophyceae</taxon>
        <taxon>Oscillatoriophycideae</taxon>
        <taxon>Oscillatoriales</taxon>
        <taxon>Oscillatoriaceae</taxon>
        <taxon>Oscillatoria</taxon>
    </lineage>
</organism>
<protein>
    <submittedName>
        <fullName evidence="1">Uncharacterized protein</fullName>
    </submittedName>
</protein>
<dbReference type="AlphaFoldDB" id="K9TCM8"/>
<dbReference type="EMBL" id="CP003607">
    <property type="protein sequence ID" value="AFY80265.1"/>
    <property type="molecule type" value="Genomic_DNA"/>
</dbReference>
<dbReference type="eggNOG" id="COG1215">
    <property type="taxonomic scope" value="Bacteria"/>
</dbReference>
<name>K9TCM8_9CYAN</name>
<gene>
    <name evidence="1" type="ORF">Oscil6304_0519</name>
</gene>
<dbReference type="InParanoid" id="K9TCM8"/>
<dbReference type="OrthoDB" id="9805101at2"/>
<sequence>MPTHSHTQAVLDHYQRALTFCPQPAKIQERIAGLHWTLWDIPQEMVQFLQKSWNYSPYLPVETVVHWVESFAEFSRDVGEGFDRDRLTQLPEWEGLIRWAIGGKRFEQRNSATPH</sequence>
<accession>K9TCM8</accession>
<dbReference type="Proteomes" id="UP000010367">
    <property type="component" value="Chromosome"/>
</dbReference>
<dbReference type="STRING" id="56110.Oscil6304_0519"/>
<dbReference type="RefSeq" id="WP_015146915.1">
    <property type="nucleotide sequence ID" value="NC_019693.1"/>
</dbReference>
<proteinExistence type="predicted"/>
<dbReference type="HOGENOM" id="CLU_2106510_0_0_3"/>
<keyword evidence="2" id="KW-1185">Reference proteome</keyword>
<dbReference type="KEGG" id="oac:Oscil6304_0519"/>
<evidence type="ECO:0000313" key="1">
    <source>
        <dbReference type="EMBL" id="AFY80265.1"/>
    </source>
</evidence>